<dbReference type="AlphaFoldDB" id="A0A4V1L0V9"/>
<name>A0A4V1L0V9_9BRAD</name>
<dbReference type="Pfam" id="PF07862">
    <property type="entry name" value="Nif11"/>
    <property type="match status" value="1"/>
</dbReference>
<sequence length="75" mass="8109">MSRAEVERFVKNLAKEGSLLENLKQSATGLAPIVAVGKSHGYDFTLDEVRSRIRVPGRHELMQLDAIVGGKGCSA</sequence>
<accession>A0A4V1L0V9</accession>
<comment type="caution">
    <text evidence="2">The sequence shown here is derived from an EMBL/GenBank/DDBJ whole genome shotgun (WGS) entry which is preliminary data.</text>
</comment>
<evidence type="ECO:0000259" key="1">
    <source>
        <dbReference type="Pfam" id="PF07862"/>
    </source>
</evidence>
<dbReference type="EMBL" id="LBJM01000207">
    <property type="protein sequence ID" value="RXH21819.1"/>
    <property type="molecule type" value="Genomic_DNA"/>
</dbReference>
<evidence type="ECO:0000313" key="2">
    <source>
        <dbReference type="EMBL" id="RXH21819.1"/>
    </source>
</evidence>
<dbReference type="InterPro" id="IPR012903">
    <property type="entry name" value="Nif11"/>
</dbReference>
<reference evidence="2 3" key="1">
    <citation type="submission" date="2015-04" db="EMBL/GenBank/DDBJ databases">
        <title>Comparative genomics of rhizobia nodulating Arachis hypogaea in China.</title>
        <authorList>
            <person name="Li Y."/>
        </authorList>
    </citation>
    <scope>NUCLEOTIDE SEQUENCE [LARGE SCALE GENOMIC DNA]</scope>
    <source>
        <strain evidence="2 3">CCBAU 51787</strain>
    </source>
</reference>
<dbReference type="Proteomes" id="UP000290565">
    <property type="component" value="Unassembled WGS sequence"/>
</dbReference>
<feature type="domain" description="Nif11" evidence="1">
    <location>
        <begin position="1"/>
        <end position="48"/>
    </location>
</feature>
<organism evidence="2 3">
    <name type="scientific">Bradyrhizobium zhanjiangense</name>
    <dbReference type="NCBI Taxonomy" id="1325107"/>
    <lineage>
        <taxon>Bacteria</taxon>
        <taxon>Pseudomonadati</taxon>
        <taxon>Pseudomonadota</taxon>
        <taxon>Alphaproteobacteria</taxon>
        <taxon>Hyphomicrobiales</taxon>
        <taxon>Nitrobacteraceae</taxon>
        <taxon>Bradyrhizobium</taxon>
    </lineage>
</organism>
<protein>
    <recommendedName>
        <fullName evidence="1">Nif11 domain-containing protein</fullName>
    </recommendedName>
</protein>
<proteinExistence type="predicted"/>
<evidence type="ECO:0000313" key="3">
    <source>
        <dbReference type="Proteomes" id="UP000290565"/>
    </source>
</evidence>
<dbReference type="RefSeq" id="WP_128947675.1">
    <property type="nucleotide sequence ID" value="NZ_LBJM01000207.1"/>
</dbReference>
<gene>
    <name evidence="2" type="ORF">XH94_37945</name>
</gene>